<accession>A0A809RJC0</accession>
<sequence>MISEANIATINKTPSGTWKAVIRKKGFPTTIKTFRLKKDAEDWSRRTEDEMVRGLFIQRAPAERLTFEKAMQRYLTEVTPTKRPLTQRSEKMRALPLVAFFGKYSLAAVT</sequence>
<proteinExistence type="predicted"/>
<evidence type="ECO:0000313" key="2">
    <source>
        <dbReference type="Proteomes" id="UP000463939"/>
    </source>
</evidence>
<reference evidence="2" key="1">
    <citation type="submission" date="2019-11" db="EMBL/GenBank/DDBJ databases">
        <title>Isolation and characterization of a novel species in the genus Sulfuriferula.</title>
        <authorList>
            <person name="Mochizuki J."/>
            <person name="Kojima H."/>
            <person name="Fukui M."/>
        </authorList>
    </citation>
    <scope>NUCLEOTIDE SEQUENCE [LARGE SCALE GENOMIC DNA]</scope>
    <source>
        <strain evidence="2">SGTM</strain>
    </source>
</reference>
<gene>
    <name evidence="1" type="ORF">SFSGTM_23030</name>
</gene>
<organism evidence="1 2">
    <name type="scientific">Sulfuriferula nivalis</name>
    <dbReference type="NCBI Taxonomy" id="2675298"/>
    <lineage>
        <taxon>Bacteria</taxon>
        <taxon>Pseudomonadati</taxon>
        <taxon>Pseudomonadota</taxon>
        <taxon>Betaproteobacteria</taxon>
        <taxon>Nitrosomonadales</taxon>
        <taxon>Sulfuricellaceae</taxon>
        <taxon>Sulfuriferula</taxon>
    </lineage>
</organism>
<keyword evidence="2" id="KW-1185">Reference proteome</keyword>
<dbReference type="EMBL" id="AP021881">
    <property type="protein sequence ID" value="BBP01595.1"/>
    <property type="molecule type" value="Genomic_DNA"/>
</dbReference>
<dbReference type="AlphaFoldDB" id="A0A809RJC0"/>
<protein>
    <recommendedName>
        <fullName evidence="3">Integrase</fullName>
    </recommendedName>
</protein>
<evidence type="ECO:0008006" key="3">
    <source>
        <dbReference type="Google" id="ProtNLM"/>
    </source>
</evidence>
<dbReference type="KEGG" id="sniv:SFSGTM_23030"/>
<dbReference type="RefSeq" id="WP_198420555.1">
    <property type="nucleotide sequence ID" value="NZ_AP021881.1"/>
</dbReference>
<name>A0A809RJC0_9PROT</name>
<dbReference type="Proteomes" id="UP000463939">
    <property type="component" value="Chromosome"/>
</dbReference>
<evidence type="ECO:0000313" key="1">
    <source>
        <dbReference type="EMBL" id="BBP01595.1"/>
    </source>
</evidence>